<reference evidence="1 2" key="1">
    <citation type="journal article" date="2017" name="ISME J.">
        <title>Potential for microbial H2 and metal transformations associated with novel bacteria and archaea in deep terrestrial subsurface sediments.</title>
        <authorList>
            <person name="Hernsdorf A.W."/>
            <person name="Amano Y."/>
            <person name="Miyakawa K."/>
            <person name="Ise K."/>
            <person name="Suzuki Y."/>
            <person name="Anantharaman K."/>
            <person name="Probst A."/>
            <person name="Burstein D."/>
            <person name="Thomas B.C."/>
            <person name="Banfield J.F."/>
        </authorList>
    </citation>
    <scope>NUCLEOTIDE SEQUENCE [LARGE SCALE GENOMIC DNA]</scope>
    <source>
        <strain evidence="1">HGW-Wallbacteria-1</strain>
    </source>
</reference>
<proteinExistence type="predicted"/>
<sequence length="468" mass="53844">MKHNFQLPPNHLQIKKILLIIGFLFLTTLNFSLSAPTPEPSHLSETLQSLTFLFNRGFSAMEDVQSIEAAGKIILSAGFEQNQLPENQGLFHCIILSGDPYKEQSKKNLPLFFRMRTIILPMDIRKFSNTRNSTSMLREATQWHEEMMTSMDPAFVTPELSITLPEGSSSWETEKFPALRKLSGFFIAPLLREMDIRNNTLDRELNGINPEHPIFERIQEIPFSFNLPMDKIICSGASYVKEESRPTWKLFRMGRVMRARIFKNLIHGAVEIHSNISDQEKLAELAEMALTGLHDFVSLRRKLIQDALDSLPPEIPRPVYVPEADAFLVAQGTEYAGSLSEAIKKEFQWQISKSWPVDGWKENGLPRGQMLKSLGAGPAWNDETVIRVRYPVAMMEAILKSPLQWFLNFCKSGKVIPDHKLALSRIGWKDFEYRDPVETPWRKKKENSVFPDYETFRKAYIKFFSEQN</sequence>
<dbReference type="EMBL" id="PGXC01000003">
    <property type="protein sequence ID" value="PKK91215.1"/>
    <property type="molecule type" value="Genomic_DNA"/>
</dbReference>
<evidence type="ECO:0000313" key="1">
    <source>
        <dbReference type="EMBL" id="PKK91215.1"/>
    </source>
</evidence>
<protein>
    <submittedName>
        <fullName evidence="1">Uncharacterized protein</fullName>
    </submittedName>
</protein>
<evidence type="ECO:0000313" key="2">
    <source>
        <dbReference type="Proteomes" id="UP000233256"/>
    </source>
</evidence>
<comment type="caution">
    <text evidence="1">The sequence shown here is derived from an EMBL/GenBank/DDBJ whole genome shotgun (WGS) entry which is preliminary data.</text>
</comment>
<organism evidence="1 2">
    <name type="scientific">Candidatus Wallbacteria bacterium HGW-Wallbacteria-1</name>
    <dbReference type="NCBI Taxonomy" id="2013854"/>
    <lineage>
        <taxon>Bacteria</taxon>
        <taxon>Candidatus Walliibacteriota</taxon>
    </lineage>
</organism>
<name>A0A2N1PSA6_9BACT</name>
<accession>A0A2N1PSA6</accession>
<gene>
    <name evidence="1" type="ORF">CVV64_05445</name>
</gene>
<dbReference type="Proteomes" id="UP000233256">
    <property type="component" value="Unassembled WGS sequence"/>
</dbReference>
<dbReference type="AlphaFoldDB" id="A0A2N1PSA6"/>